<evidence type="ECO:0000256" key="2">
    <source>
        <dbReference type="ARBA" id="ARBA00011270"/>
    </source>
</evidence>
<keyword evidence="6" id="KW-0057">Aromatic amino acid biosynthesis</keyword>
<protein>
    <recommendedName>
        <fullName evidence="3">tryptophan synthase</fullName>
        <ecNumber evidence="3">4.2.1.20</ecNumber>
    </recommendedName>
</protein>
<evidence type="ECO:0000256" key="9">
    <source>
        <dbReference type="RuleBase" id="RU003662"/>
    </source>
</evidence>
<keyword evidence="5" id="KW-0822">Tryptophan biosynthesis</keyword>
<comment type="subunit">
    <text evidence="2">Tetramer of two alpha and two beta chains.</text>
</comment>
<dbReference type="PANTHER" id="PTHR43406">
    <property type="entry name" value="TRYPTOPHAN SYNTHASE, ALPHA CHAIN"/>
    <property type="match status" value="1"/>
</dbReference>
<gene>
    <name evidence="10" type="primary">trpA</name>
    <name evidence="10" type="ORF">DDZ44_11345</name>
</gene>
<evidence type="ECO:0000256" key="5">
    <source>
        <dbReference type="ARBA" id="ARBA00022822"/>
    </source>
</evidence>
<name>A0A354YZ84_9FIRM</name>
<dbReference type="SUPFAM" id="SSF51366">
    <property type="entry name" value="Ribulose-phoshate binding barrel"/>
    <property type="match status" value="1"/>
</dbReference>
<dbReference type="Pfam" id="PF00290">
    <property type="entry name" value="Trp_syntA"/>
    <property type="match status" value="1"/>
</dbReference>
<dbReference type="CDD" id="cd04724">
    <property type="entry name" value="Tryptophan_synthase_alpha"/>
    <property type="match status" value="1"/>
</dbReference>
<dbReference type="PROSITE" id="PS00167">
    <property type="entry name" value="TRP_SYNTHASE_ALPHA"/>
    <property type="match status" value="1"/>
</dbReference>
<comment type="similarity">
    <text evidence="9">Belongs to the TrpA family.</text>
</comment>
<comment type="catalytic activity">
    <reaction evidence="8">
        <text>(1S,2R)-1-C-(indol-3-yl)glycerol 3-phosphate + L-serine = D-glyceraldehyde 3-phosphate + L-tryptophan + H2O</text>
        <dbReference type="Rhea" id="RHEA:10532"/>
        <dbReference type="ChEBI" id="CHEBI:15377"/>
        <dbReference type="ChEBI" id="CHEBI:33384"/>
        <dbReference type="ChEBI" id="CHEBI:57912"/>
        <dbReference type="ChEBI" id="CHEBI:58866"/>
        <dbReference type="ChEBI" id="CHEBI:59776"/>
        <dbReference type="EC" id="4.2.1.20"/>
    </reaction>
</comment>
<dbReference type="InterPro" id="IPR002028">
    <property type="entry name" value="Trp_synthase_suA"/>
</dbReference>
<comment type="caution">
    <text evidence="10">The sequence shown here is derived from an EMBL/GenBank/DDBJ whole genome shotgun (WGS) entry which is preliminary data.</text>
</comment>
<evidence type="ECO:0000313" key="11">
    <source>
        <dbReference type="Proteomes" id="UP000263273"/>
    </source>
</evidence>
<evidence type="ECO:0000313" key="10">
    <source>
        <dbReference type="EMBL" id="HBK54519.1"/>
    </source>
</evidence>
<evidence type="ECO:0000256" key="7">
    <source>
        <dbReference type="ARBA" id="ARBA00023239"/>
    </source>
</evidence>
<dbReference type="InterPro" id="IPR018204">
    <property type="entry name" value="Trp_synthase_alpha_AS"/>
</dbReference>
<dbReference type="GO" id="GO:0004834">
    <property type="term" value="F:tryptophan synthase activity"/>
    <property type="evidence" value="ECO:0007669"/>
    <property type="project" value="UniProtKB-EC"/>
</dbReference>
<dbReference type="EC" id="4.2.1.20" evidence="3"/>
<dbReference type="Gene3D" id="3.20.20.70">
    <property type="entry name" value="Aldolase class I"/>
    <property type="match status" value="1"/>
</dbReference>
<organism evidence="10 11">
    <name type="scientific">Syntrophomonas wolfei</name>
    <dbReference type="NCBI Taxonomy" id="863"/>
    <lineage>
        <taxon>Bacteria</taxon>
        <taxon>Bacillati</taxon>
        <taxon>Bacillota</taxon>
        <taxon>Clostridia</taxon>
        <taxon>Eubacteriales</taxon>
        <taxon>Syntrophomonadaceae</taxon>
        <taxon>Syntrophomonas</taxon>
    </lineage>
</organism>
<evidence type="ECO:0000256" key="1">
    <source>
        <dbReference type="ARBA" id="ARBA00004733"/>
    </source>
</evidence>
<accession>A0A354YZ84</accession>
<dbReference type="InterPro" id="IPR011060">
    <property type="entry name" value="RibuloseP-bd_barrel"/>
</dbReference>
<dbReference type="PANTHER" id="PTHR43406:SF1">
    <property type="entry name" value="TRYPTOPHAN SYNTHASE ALPHA CHAIN, CHLOROPLASTIC"/>
    <property type="match status" value="1"/>
</dbReference>
<evidence type="ECO:0000256" key="3">
    <source>
        <dbReference type="ARBA" id="ARBA00012043"/>
    </source>
</evidence>
<dbReference type="InterPro" id="IPR013785">
    <property type="entry name" value="Aldolase_TIM"/>
</dbReference>
<dbReference type="NCBIfam" id="TIGR00262">
    <property type="entry name" value="trpA"/>
    <property type="match status" value="1"/>
</dbReference>
<evidence type="ECO:0000256" key="4">
    <source>
        <dbReference type="ARBA" id="ARBA00022605"/>
    </source>
</evidence>
<evidence type="ECO:0000256" key="6">
    <source>
        <dbReference type="ARBA" id="ARBA00023141"/>
    </source>
</evidence>
<dbReference type="UniPathway" id="UPA00035">
    <property type="reaction ID" value="UER00044"/>
</dbReference>
<dbReference type="STRING" id="378794.GCA_001570625_01729"/>
<feature type="non-terminal residue" evidence="10">
    <location>
        <position position="1"/>
    </location>
</feature>
<reference evidence="10 11" key="1">
    <citation type="journal article" date="2018" name="Nat. Biotechnol.">
        <title>A standardized bacterial taxonomy based on genome phylogeny substantially revises the tree of life.</title>
        <authorList>
            <person name="Parks D.H."/>
            <person name="Chuvochina M."/>
            <person name="Waite D.W."/>
            <person name="Rinke C."/>
            <person name="Skarshewski A."/>
            <person name="Chaumeil P.A."/>
            <person name="Hugenholtz P."/>
        </authorList>
    </citation>
    <scope>NUCLEOTIDE SEQUENCE [LARGE SCALE GENOMIC DNA]</scope>
    <source>
        <strain evidence="10">UBA10948</strain>
    </source>
</reference>
<keyword evidence="4" id="KW-0028">Amino-acid biosynthesis</keyword>
<dbReference type="EMBL" id="DNZF01000246">
    <property type="protein sequence ID" value="HBK54519.1"/>
    <property type="molecule type" value="Genomic_DNA"/>
</dbReference>
<keyword evidence="7" id="KW-0456">Lyase</keyword>
<dbReference type="Proteomes" id="UP000263273">
    <property type="component" value="Unassembled WGS sequence"/>
</dbReference>
<comment type="pathway">
    <text evidence="1">Amino-acid biosynthesis; L-tryptophan biosynthesis; L-tryptophan from chorismate: step 5/5.</text>
</comment>
<proteinExistence type="inferred from homology"/>
<dbReference type="GO" id="GO:0005829">
    <property type="term" value="C:cytosol"/>
    <property type="evidence" value="ECO:0007669"/>
    <property type="project" value="TreeGrafter"/>
</dbReference>
<feature type="non-terminal residue" evidence="10">
    <location>
        <position position="144"/>
    </location>
</feature>
<dbReference type="AlphaFoldDB" id="A0A354YZ84"/>
<sequence length="144" mass="16381">YPAGETRMWKKWLVCWEVLGVKIRNRWDELKKKEEMALIAFIMAAVPDEDLCLECIRALEQGGCDLLELGVPFTDPLADGEVIERFHHRGVRRGLNLKRGLDFAARVRDACQLPLILFSYYNPILQMGLDKFAGDCRSAGVEAV</sequence>
<evidence type="ECO:0000256" key="8">
    <source>
        <dbReference type="ARBA" id="ARBA00049047"/>
    </source>
</evidence>